<dbReference type="EMBL" id="BBIO01000005">
    <property type="protein sequence ID" value="GAK44786.1"/>
    <property type="molecule type" value="Genomic_DNA"/>
</dbReference>
<feature type="region of interest" description="Disordered" evidence="2">
    <location>
        <begin position="581"/>
        <end position="605"/>
    </location>
</feature>
<keyword evidence="3" id="KW-0812">Transmembrane</keyword>
<organism evidence="4 5">
    <name type="scientific">Tepidicaulis marinus</name>
    <dbReference type="NCBI Taxonomy" id="1333998"/>
    <lineage>
        <taxon>Bacteria</taxon>
        <taxon>Pseudomonadati</taxon>
        <taxon>Pseudomonadota</taxon>
        <taxon>Alphaproteobacteria</taxon>
        <taxon>Hyphomicrobiales</taxon>
        <taxon>Parvibaculaceae</taxon>
        <taxon>Tepidicaulis</taxon>
    </lineage>
</organism>
<feature type="region of interest" description="Disordered" evidence="2">
    <location>
        <begin position="1"/>
        <end position="28"/>
    </location>
</feature>
<dbReference type="RefSeq" id="WP_045444663.1">
    <property type="nucleotide sequence ID" value="NZ_BBIO01000005.1"/>
</dbReference>
<evidence type="ECO:0000256" key="3">
    <source>
        <dbReference type="SAM" id="Phobius"/>
    </source>
</evidence>
<evidence type="ECO:0000256" key="1">
    <source>
        <dbReference type="SAM" id="Coils"/>
    </source>
</evidence>
<feature type="transmembrane region" description="Helical" evidence="3">
    <location>
        <begin position="85"/>
        <end position="104"/>
    </location>
</feature>
<dbReference type="eggNOG" id="COG0840">
    <property type="taxonomic scope" value="Bacteria"/>
</dbReference>
<dbReference type="STRING" id="1333998.M2A_1285"/>
<protein>
    <submittedName>
        <fullName evidence="4">Conserved protein</fullName>
    </submittedName>
</protein>
<keyword evidence="1" id="KW-0175">Coiled coil</keyword>
<feature type="compositionally biased region" description="Low complexity" evidence="2">
    <location>
        <begin position="1"/>
        <end position="15"/>
    </location>
</feature>
<dbReference type="Proteomes" id="UP000028702">
    <property type="component" value="Unassembled WGS sequence"/>
</dbReference>
<feature type="region of interest" description="Disordered" evidence="2">
    <location>
        <begin position="618"/>
        <end position="639"/>
    </location>
</feature>
<feature type="compositionally biased region" description="Basic and acidic residues" evidence="2">
    <location>
        <begin position="621"/>
        <end position="630"/>
    </location>
</feature>
<evidence type="ECO:0000256" key="2">
    <source>
        <dbReference type="SAM" id="MobiDB-lite"/>
    </source>
</evidence>
<name>A0A081B9R8_9HYPH</name>
<keyword evidence="3" id="KW-0472">Membrane</keyword>
<evidence type="ECO:0000313" key="5">
    <source>
        <dbReference type="Proteomes" id="UP000028702"/>
    </source>
</evidence>
<reference evidence="4 5" key="1">
    <citation type="submission" date="2014-07" db="EMBL/GenBank/DDBJ databases">
        <title>Tepidicaulis marinum gen. nov., sp. nov., a novel marine bacterium denitrifying nitrate to nitrous oxide strictly under microaerobic conditions.</title>
        <authorList>
            <person name="Takeuchi M."/>
            <person name="Yamagishi T."/>
            <person name="Kamagata Y."/>
            <person name="Oshima K."/>
            <person name="Hattori M."/>
            <person name="Katayama T."/>
            <person name="Hanada S."/>
            <person name="Tamaki H."/>
            <person name="Marumo K."/>
            <person name="Maeda H."/>
            <person name="Nedachi M."/>
            <person name="Iwasaki W."/>
            <person name="Suwa Y."/>
            <person name="Sakata S."/>
        </authorList>
    </citation>
    <scope>NUCLEOTIDE SEQUENCE [LARGE SCALE GENOMIC DNA]</scope>
    <source>
        <strain evidence="4 5">MA2</strain>
    </source>
</reference>
<dbReference type="SUPFAM" id="SSF58113">
    <property type="entry name" value="Apolipoprotein A-I"/>
    <property type="match status" value="1"/>
</dbReference>
<evidence type="ECO:0000313" key="4">
    <source>
        <dbReference type="EMBL" id="GAK44786.1"/>
    </source>
</evidence>
<proteinExistence type="predicted"/>
<keyword evidence="5" id="KW-1185">Reference proteome</keyword>
<dbReference type="Gene3D" id="1.20.120.20">
    <property type="entry name" value="Apolipoprotein"/>
    <property type="match status" value="1"/>
</dbReference>
<sequence length="759" mass="82200">MIKPTSASKPAGTAPAPAPAAPAANEDSPEAGQLYRLINKRPSRSIPYVAALLSLFAAGTALAYMTGRFTGPAALPSTLGEAAPLLAAVLAPVIIIWLFAWLIWRGQEMRLMAEALARTALRITEPDETARERAKSLAASVRHELLTLQNGMDALLANASHLSQELAENIDTVDRSATRTEMRTADLVRAIEEGRASLDAISKALGSEADTVRKALREQNDDVRALTGNAESVLKEAAEKLRLQTETLARVSEAAATGAGSTATMLDKQSSRLEVVAESALGKADTLAQRYEKQRETMRGTVESIEKEREALDAAFTRQRETIETTTEALGARTKEINESVSKFASELDHALEAAAKRAKVMGETFRQEAGGMSGAVENAAKSIEEAAGKASHKIEQAAGSIRASSQDLESSLQGTTDTISSAYKSLREEVDALAQKVESNTAALKDTLESQLTALASRFGAETAGLKEAAEATMTGIHDHIEERSKDARETLHDAAVDMEKLSEQLNSAMFRLGGAAKDAGRSLHEATDDLQKRIDELPAEATEGAKALREVIEEQIEVLASIADIVVRNARVFDRTAAAAPRTHAAPMPPYRSEPLPAAPAGVQADSRWSLSDLLSAARKSETKESESARGPQKSGDLSRASLHIIETLQSLAIDLDRALEQSPPPELWRRYHGGERNIFTRRLYNLQGRNLHDKIAERYENDREFRQHVDKFITLFEELLTAATENDRENILLDTYLTSDTGKVYLMLAQASGHLS</sequence>
<gene>
    <name evidence="4" type="ORF">M2A_1285</name>
</gene>
<feature type="transmembrane region" description="Helical" evidence="3">
    <location>
        <begin position="46"/>
        <end position="65"/>
    </location>
</feature>
<feature type="coiled-coil region" evidence="1">
    <location>
        <begin position="216"/>
        <end position="254"/>
    </location>
</feature>
<dbReference type="AlphaFoldDB" id="A0A081B9R8"/>
<accession>A0A081B9R8</accession>
<comment type="caution">
    <text evidence="4">The sequence shown here is derived from an EMBL/GenBank/DDBJ whole genome shotgun (WGS) entry which is preliminary data.</text>
</comment>
<keyword evidence="3" id="KW-1133">Transmembrane helix</keyword>